<dbReference type="EnsemblMetazoa" id="GPPI002818-RA">
    <property type="protein sequence ID" value="GPPI002818-PA"/>
    <property type="gene ID" value="GPPI002818"/>
</dbReference>
<dbReference type="Proteomes" id="UP000092460">
    <property type="component" value="Unassembled WGS sequence"/>
</dbReference>
<dbReference type="SUPFAM" id="SSF50978">
    <property type="entry name" value="WD40 repeat-like"/>
    <property type="match status" value="1"/>
</dbReference>
<reference evidence="5" key="2">
    <citation type="submission" date="2020-05" db="UniProtKB">
        <authorList>
            <consortium name="EnsemblMetazoa"/>
        </authorList>
    </citation>
    <scope>IDENTIFICATION</scope>
    <source>
        <strain evidence="5">IAEA</strain>
    </source>
</reference>
<sequence length="275" mass="31405">MMSMKQCQIWLFNIFDLTSLGDMITNPMNDFDVVAPPDDTVSALAFSPITVPQNFLIAASWDSTIRCWEFGQTGNTKPISIKIMGKLLLDTSKCKWLFMMHPLKLDYWIKSNNYACLMTGSRDRSAKFWDTRSAIPMRTICLYERCYCADVDYPIRSFKTITSLHCTLQKDENHTLTGYAVRTIDGRHWCSIDAENFTFKHHRLPVSAGSQDVYAINDMSFHPVYGILVTPSEIMVAVCIRMVKYALGYDWSKGHGHFNADKKNSFLNLAVTESI</sequence>
<keyword evidence="6" id="KW-1185">Reference proteome</keyword>
<dbReference type="AlphaFoldDB" id="A0A1B0ANC6"/>
<accession>A0A1B0ANC6</accession>
<dbReference type="EMBL" id="JXJN01000791">
    <property type="status" value="NOT_ANNOTATED_CDS"/>
    <property type="molecule type" value="Genomic_DNA"/>
</dbReference>
<dbReference type="PROSITE" id="PS50082">
    <property type="entry name" value="WD_REPEATS_2"/>
    <property type="match status" value="1"/>
</dbReference>
<dbReference type="STRING" id="67801.A0A1B0ANC6"/>
<feature type="repeat" description="WD" evidence="3">
    <location>
        <begin position="117"/>
        <end position="139"/>
    </location>
</feature>
<evidence type="ECO:0000256" key="3">
    <source>
        <dbReference type="PROSITE-ProRule" id="PRU00221"/>
    </source>
</evidence>
<dbReference type="InterPro" id="IPR015943">
    <property type="entry name" value="WD40/YVTN_repeat-like_dom_sf"/>
</dbReference>
<evidence type="ECO:0000313" key="5">
    <source>
        <dbReference type="EnsemblMetazoa" id="GPPI002818-PA"/>
    </source>
</evidence>
<dbReference type="InterPro" id="IPR001680">
    <property type="entry name" value="WD40_rpt"/>
</dbReference>
<evidence type="ECO:0000256" key="2">
    <source>
        <dbReference type="ARBA" id="ARBA00022737"/>
    </source>
</evidence>
<keyword evidence="4" id="KW-0732">Signal</keyword>
<protein>
    <recommendedName>
        <fullName evidence="7">Peroxin-7</fullName>
    </recommendedName>
</protein>
<dbReference type="Gene3D" id="2.130.10.10">
    <property type="entry name" value="YVTN repeat-like/Quinoprotein amine dehydrogenase"/>
    <property type="match status" value="2"/>
</dbReference>
<keyword evidence="1 3" id="KW-0853">WD repeat</keyword>
<evidence type="ECO:0000256" key="4">
    <source>
        <dbReference type="SAM" id="SignalP"/>
    </source>
</evidence>
<evidence type="ECO:0008006" key="7">
    <source>
        <dbReference type="Google" id="ProtNLM"/>
    </source>
</evidence>
<name>A0A1B0ANC6_9MUSC</name>
<reference evidence="6" key="1">
    <citation type="submission" date="2015-01" db="EMBL/GenBank/DDBJ databases">
        <authorList>
            <person name="Aksoy S."/>
            <person name="Warren W."/>
            <person name="Wilson R.K."/>
        </authorList>
    </citation>
    <scope>NUCLEOTIDE SEQUENCE [LARGE SCALE GENOMIC DNA]</scope>
    <source>
        <strain evidence="6">IAEA</strain>
    </source>
</reference>
<dbReference type="PANTHER" id="PTHR10971">
    <property type="entry name" value="MRNA EXPORT FACTOR AND BUB3"/>
    <property type="match status" value="1"/>
</dbReference>
<dbReference type="EMBL" id="JXJN01000790">
    <property type="status" value="NOT_ANNOTATED_CDS"/>
    <property type="molecule type" value="Genomic_DNA"/>
</dbReference>
<keyword evidence="2" id="KW-0677">Repeat</keyword>
<feature type="chain" id="PRO_5008404057" description="Peroxin-7" evidence="4">
    <location>
        <begin position="22"/>
        <end position="275"/>
    </location>
</feature>
<organism evidence="5 6">
    <name type="scientific">Glossina palpalis gambiensis</name>
    <dbReference type="NCBI Taxonomy" id="67801"/>
    <lineage>
        <taxon>Eukaryota</taxon>
        <taxon>Metazoa</taxon>
        <taxon>Ecdysozoa</taxon>
        <taxon>Arthropoda</taxon>
        <taxon>Hexapoda</taxon>
        <taxon>Insecta</taxon>
        <taxon>Pterygota</taxon>
        <taxon>Neoptera</taxon>
        <taxon>Endopterygota</taxon>
        <taxon>Diptera</taxon>
        <taxon>Brachycera</taxon>
        <taxon>Muscomorpha</taxon>
        <taxon>Hippoboscoidea</taxon>
        <taxon>Glossinidae</taxon>
        <taxon>Glossina</taxon>
    </lineage>
</organism>
<evidence type="ECO:0000313" key="6">
    <source>
        <dbReference type="Proteomes" id="UP000092460"/>
    </source>
</evidence>
<evidence type="ECO:0000256" key="1">
    <source>
        <dbReference type="ARBA" id="ARBA00022574"/>
    </source>
</evidence>
<proteinExistence type="predicted"/>
<feature type="signal peptide" evidence="4">
    <location>
        <begin position="1"/>
        <end position="21"/>
    </location>
</feature>
<dbReference type="InterPro" id="IPR036322">
    <property type="entry name" value="WD40_repeat_dom_sf"/>
</dbReference>
<dbReference type="VEuPathDB" id="VectorBase:GPPI002818"/>